<evidence type="ECO:0000313" key="2">
    <source>
        <dbReference type="EMBL" id="QFG09595.1"/>
    </source>
</evidence>
<dbReference type="RefSeq" id="YP_009884454.1">
    <property type="nucleotide sequence ID" value="NC_049470.1"/>
</dbReference>
<name>A0A5J6TG11_9CAUD</name>
<gene>
    <name evidence="2" type="primary">51</name>
    <name evidence="2" type="ORF">PBI_TRIPLEJ_51</name>
</gene>
<evidence type="ECO:0000256" key="1">
    <source>
        <dbReference type="SAM" id="Phobius"/>
    </source>
</evidence>
<keyword evidence="3" id="KW-1185">Reference proteome</keyword>
<keyword evidence="1" id="KW-0472">Membrane</keyword>
<reference evidence="2 3" key="1">
    <citation type="submission" date="2019-07" db="EMBL/GenBank/DDBJ databases">
        <authorList>
            <person name="Stoner T.H."/>
            <person name="Garlena R.A."/>
            <person name="Russell D.A."/>
            <person name="Pope W.H."/>
            <person name="Jacobs-Sera D."/>
            <person name="Hatfull G.F."/>
        </authorList>
    </citation>
    <scope>NUCLEOTIDE SEQUENCE [LARGE SCALE GENOMIC DNA]</scope>
</reference>
<protein>
    <submittedName>
        <fullName evidence="2">Uncharacterized protein</fullName>
    </submittedName>
</protein>
<dbReference type="KEGG" id="vg:55813814"/>
<sequence>MSRRQPIRLTERGEIVLGTLAGLAFLFTITIFFAVLGDFLGI</sequence>
<accession>A0A5J6TG11</accession>
<keyword evidence="1" id="KW-1133">Transmembrane helix</keyword>
<keyword evidence="1" id="KW-0812">Transmembrane</keyword>
<dbReference type="GeneID" id="55813814"/>
<proteinExistence type="predicted"/>
<evidence type="ECO:0000313" key="3">
    <source>
        <dbReference type="Proteomes" id="UP000325735"/>
    </source>
</evidence>
<dbReference type="Proteomes" id="UP000325735">
    <property type="component" value="Segment"/>
</dbReference>
<dbReference type="EMBL" id="MN234178">
    <property type="protein sequence ID" value="QFG09595.1"/>
    <property type="molecule type" value="Genomic_DNA"/>
</dbReference>
<organism evidence="2 3">
    <name type="scientific">Arthrobacter phage TripleJ</name>
    <dbReference type="NCBI Taxonomy" id="2599838"/>
    <lineage>
        <taxon>Viruses</taxon>
        <taxon>Duplodnaviria</taxon>
        <taxon>Heunggongvirae</taxon>
        <taxon>Uroviricota</taxon>
        <taxon>Caudoviricetes</taxon>
        <taxon>Triplejayvirus</taxon>
        <taxon>Triplejayvirus tripleJ</taxon>
    </lineage>
</organism>
<feature type="transmembrane region" description="Helical" evidence="1">
    <location>
        <begin position="15"/>
        <end position="36"/>
    </location>
</feature>